<dbReference type="EnsemblPlants" id="LPERR10G13760.1">
    <property type="protein sequence ID" value="LPERR10G13760.1"/>
    <property type="gene ID" value="LPERR10G13760"/>
</dbReference>
<organism evidence="2 3">
    <name type="scientific">Leersia perrieri</name>
    <dbReference type="NCBI Taxonomy" id="77586"/>
    <lineage>
        <taxon>Eukaryota</taxon>
        <taxon>Viridiplantae</taxon>
        <taxon>Streptophyta</taxon>
        <taxon>Embryophyta</taxon>
        <taxon>Tracheophyta</taxon>
        <taxon>Spermatophyta</taxon>
        <taxon>Magnoliopsida</taxon>
        <taxon>Liliopsida</taxon>
        <taxon>Poales</taxon>
        <taxon>Poaceae</taxon>
        <taxon>BOP clade</taxon>
        <taxon>Oryzoideae</taxon>
        <taxon>Oryzeae</taxon>
        <taxon>Oryzinae</taxon>
        <taxon>Leersia</taxon>
    </lineage>
</organism>
<proteinExistence type="predicted"/>
<dbReference type="PANTHER" id="PTHR33110">
    <property type="entry name" value="F-BOX/KELCH-REPEAT PROTEIN-RELATED"/>
    <property type="match status" value="1"/>
</dbReference>
<dbReference type="HOGENOM" id="CLU_036759_0_0_1"/>
<reference evidence="3" key="2">
    <citation type="submission" date="2013-12" db="EMBL/GenBank/DDBJ databases">
        <authorList>
            <person name="Yu Y."/>
            <person name="Lee S."/>
            <person name="de Baynast K."/>
            <person name="Wissotski M."/>
            <person name="Liu L."/>
            <person name="Talag J."/>
            <person name="Goicoechea J."/>
            <person name="Angelova A."/>
            <person name="Jetty R."/>
            <person name="Kudrna D."/>
            <person name="Golser W."/>
            <person name="Rivera L."/>
            <person name="Zhang J."/>
            <person name="Wing R."/>
        </authorList>
    </citation>
    <scope>NUCLEOTIDE SEQUENCE</scope>
</reference>
<feature type="domain" description="KIB1-4 beta-propeller" evidence="1">
    <location>
        <begin position="100"/>
        <end position="357"/>
    </location>
</feature>
<sequence length="429" mass="46326">MPIPMQQRRSLATRRAAALAAAAARRNPRNPRLRRAAVVAAVARYAISSFPDYLRLRLVDRAWRLHCRRSGHPPPPFPWLLLPRSAAAAAAAAGPRRVAFYDIPGGRSYRYDLNFAGAVVATGHGWVVMAGENPRRLTLVNPVNDDRRVLPWPFPSSTTRRNAANASVDNRFHVVLTSSPNVSSGGNCFLVVVTDRLLAYCRLGRDGFFGGWETLRAPGFRFHVSLSDALAVGPTTVVAVDERRRLWRVDLAVEGNPKVVQRRDTGFELPPPWTEDVAVTRQYLVESAGHVILVVSDERHTRVAMYKLNWDARAWLPAAAVPGGGGDGRVLLLGRGCSAAVPAASAGGRAAGSVLFVRQPSMIPDVDVVAAAAGGGGGMAWFWSESRVGAAPGDLLVLKKTVPHRNGEFGAGGDSFWFFPAVDPDENAI</sequence>
<accession>A0A0D9XM74</accession>
<evidence type="ECO:0000313" key="2">
    <source>
        <dbReference type="EnsemblPlants" id="LPERR10G13760.1"/>
    </source>
</evidence>
<dbReference type="AlphaFoldDB" id="A0A0D9XM74"/>
<keyword evidence="3" id="KW-1185">Reference proteome</keyword>
<dbReference type="eggNOG" id="ENOG502R4II">
    <property type="taxonomic scope" value="Eukaryota"/>
</dbReference>
<reference evidence="2 3" key="1">
    <citation type="submission" date="2012-08" db="EMBL/GenBank/DDBJ databases">
        <title>Oryza genome evolution.</title>
        <authorList>
            <person name="Wing R.A."/>
        </authorList>
    </citation>
    <scope>NUCLEOTIDE SEQUENCE</scope>
</reference>
<dbReference type="Gramene" id="LPERR10G13760.1">
    <property type="protein sequence ID" value="LPERR10G13760.1"/>
    <property type="gene ID" value="LPERR10G13760"/>
</dbReference>
<reference evidence="2" key="3">
    <citation type="submission" date="2015-04" db="UniProtKB">
        <authorList>
            <consortium name="EnsemblPlants"/>
        </authorList>
    </citation>
    <scope>IDENTIFICATION</scope>
</reference>
<name>A0A0D9XM74_9ORYZ</name>
<dbReference type="InterPro" id="IPR005174">
    <property type="entry name" value="KIB1-4_b-propeller"/>
</dbReference>
<dbReference type="STRING" id="77586.A0A0D9XM74"/>
<evidence type="ECO:0000259" key="1">
    <source>
        <dbReference type="Pfam" id="PF03478"/>
    </source>
</evidence>
<protein>
    <recommendedName>
        <fullName evidence="1">KIB1-4 beta-propeller domain-containing protein</fullName>
    </recommendedName>
</protein>
<evidence type="ECO:0000313" key="3">
    <source>
        <dbReference type="Proteomes" id="UP000032180"/>
    </source>
</evidence>
<dbReference type="Proteomes" id="UP000032180">
    <property type="component" value="Chromosome 10"/>
</dbReference>
<dbReference type="Pfam" id="PF03478">
    <property type="entry name" value="Beta-prop_KIB1-4"/>
    <property type="match status" value="1"/>
</dbReference>
<dbReference type="PANTHER" id="PTHR33110:SF26">
    <property type="entry name" value="OS10G0550400 PROTEIN"/>
    <property type="match status" value="1"/>
</dbReference>